<evidence type="ECO:0000259" key="11">
    <source>
        <dbReference type="PROSITE" id="PS51747"/>
    </source>
</evidence>
<dbReference type="InterPro" id="IPR014729">
    <property type="entry name" value="Rossmann-like_a/b/a_fold"/>
</dbReference>
<keyword evidence="9" id="KW-0378">Hydrolase</keyword>
<dbReference type="InterPro" id="IPR012795">
    <property type="entry name" value="tRNA_Ile_lys_synt_N"/>
</dbReference>
<comment type="catalytic activity">
    <reaction evidence="7 9">
        <text>adenosine(34) in tRNA + H2O + H(+) = inosine(34) in tRNA + NH4(+)</text>
        <dbReference type="Rhea" id="RHEA:43168"/>
        <dbReference type="Rhea" id="RHEA-COMP:10373"/>
        <dbReference type="Rhea" id="RHEA-COMP:10374"/>
        <dbReference type="ChEBI" id="CHEBI:15377"/>
        <dbReference type="ChEBI" id="CHEBI:15378"/>
        <dbReference type="ChEBI" id="CHEBI:28938"/>
        <dbReference type="ChEBI" id="CHEBI:74411"/>
        <dbReference type="ChEBI" id="CHEBI:82852"/>
        <dbReference type="EC" id="3.5.4.33"/>
    </reaction>
</comment>
<dbReference type="Proteomes" id="UP001458946">
    <property type="component" value="Unassembled WGS sequence"/>
</dbReference>
<dbReference type="InterPro" id="IPR002125">
    <property type="entry name" value="CMP_dCMP_dom"/>
</dbReference>
<feature type="domain" description="CMP/dCMP-type deaminase" evidence="11">
    <location>
        <begin position="380"/>
        <end position="503"/>
    </location>
</feature>
<sequence length="528" mass="57093">MKPAHPFLEPLRPYAGRVVVVGVSGGADSVALLRGLLLVGAKPVAAHFDHALRPDSARDAEWVAVLAAELGVPFETVRVEVGAVAKKRGWNIEDAARRLRYDFLARVAKTHAASAILTAHTQRDQAETVLMRLLRGEAVLHGIARRWGRVERPLLQHSRAELEAFLHGLGQMWREDPTNADPAQTRAFLRHRVMPVLEQRFAGSEAALAQHADFAAEDEAALNAMAAQVQPHAPLPKLPPAVLRRWVRQELARRDMGFGAKHLAQIAQAIRTGQTQHFTLPAGVQVTVTGGKLHFGDTAYPAPDFAFPADWVLSFRQDGDRIRLRAGSRKLSDVLTDAKIPRAERDRVPLLVSPQGVQWVGTRPPIWAVGAREQVSLPPDPSLSAMDEALALARQAAAQQEVPVGAVVLDAAGRVVGRGRNTSRSAGDMTQHAELLALREAAQTLGTPYLTDCTLVVTLEPCPMCLGAALEARVGKIVYGAGNPKAGALGGVTDLLTAHWGHRPQVVSGVRAAEAARLLREAFQGWRE</sequence>
<keyword evidence="9" id="KW-0479">Metal-binding</keyword>
<dbReference type="NCBIfam" id="TIGR02433">
    <property type="entry name" value="lysidine_TilS_C"/>
    <property type="match status" value="1"/>
</dbReference>
<feature type="active site" description="Proton donor" evidence="9">
    <location>
        <position position="434"/>
    </location>
</feature>
<dbReference type="Pfam" id="PF01171">
    <property type="entry name" value="ATP_bind_3"/>
    <property type="match status" value="1"/>
</dbReference>
<gene>
    <name evidence="10 12" type="primary">tilS</name>
    <name evidence="9" type="synonym">tadA</name>
    <name evidence="12" type="ORF">Dxin01_02240</name>
</gene>
<keyword evidence="3 10" id="KW-0436">Ligase</keyword>
<comment type="function">
    <text evidence="9">Catalyzes the deamination of adenosine to inosine at the wobble position 34 of tRNA(Arg2).</text>
</comment>
<reference evidence="12 13" key="1">
    <citation type="submission" date="2024-02" db="EMBL/GenBank/DDBJ databases">
        <title>Deinococcus xinjiangensis NBRC 107630.</title>
        <authorList>
            <person name="Ichikawa N."/>
            <person name="Katano-Makiyama Y."/>
            <person name="Hidaka K."/>
        </authorList>
    </citation>
    <scope>NUCLEOTIDE SEQUENCE [LARGE SCALE GENOMIC DNA]</scope>
    <source>
        <strain evidence="12 13">NBRC 107630</strain>
    </source>
</reference>
<evidence type="ECO:0000256" key="4">
    <source>
        <dbReference type="ARBA" id="ARBA00022694"/>
    </source>
</evidence>
<evidence type="ECO:0000256" key="3">
    <source>
        <dbReference type="ARBA" id="ARBA00022598"/>
    </source>
</evidence>
<feature type="binding site" evidence="9">
    <location>
        <position position="462"/>
    </location>
    <ligand>
        <name>Zn(2+)</name>
        <dbReference type="ChEBI" id="CHEBI:29105"/>
        <note>catalytic</note>
    </ligand>
</feature>
<keyword evidence="2 10" id="KW-0963">Cytoplasm</keyword>
<feature type="binding site" evidence="10">
    <location>
        <begin position="24"/>
        <end position="29"/>
    </location>
    <ligand>
        <name>ATP</name>
        <dbReference type="ChEBI" id="CHEBI:30616"/>
    </ligand>
</feature>
<comment type="similarity">
    <text evidence="10">Belongs to the tRNA(Ile)-lysidine synthase family.</text>
</comment>
<protein>
    <recommendedName>
        <fullName evidence="9 10">Multifunctional fusion protein</fullName>
    </recommendedName>
    <domain>
        <recommendedName>
            <fullName evidence="10">tRNA(Ile)-lysidine synthase</fullName>
            <ecNumber evidence="10">6.3.4.19</ecNumber>
        </recommendedName>
        <alternativeName>
            <fullName evidence="10">tRNA(Ile)-2-lysyl-cytidine synthase</fullName>
        </alternativeName>
        <alternativeName>
            <fullName evidence="10">tRNA(Ile)-lysidine synthetase</fullName>
        </alternativeName>
    </domain>
    <domain>
        <recommendedName>
            <fullName evidence="9">tRNA-specific adenosine deaminase</fullName>
            <ecNumber evidence="9">3.5.4.33</ecNumber>
        </recommendedName>
    </domain>
</protein>
<dbReference type="EC" id="6.3.4.19" evidence="10"/>
<comment type="cofactor">
    <cofactor evidence="9">
        <name>Zn(2+)</name>
        <dbReference type="ChEBI" id="CHEBI:29105"/>
    </cofactor>
    <text evidence="9">Binds 1 zinc ion per subunit.</text>
</comment>
<dbReference type="HAMAP" id="MF_00972">
    <property type="entry name" value="tRNA_aden_deaminase"/>
    <property type="match status" value="1"/>
</dbReference>
<evidence type="ECO:0000256" key="5">
    <source>
        <dbReference type="ARBA" id="ARBA00022741"/>
    </source>
</evidence>
<dbReference type="SUPFAM" id="SSF82829">
    <property type="entry name" value="MesJ substrate recognition domain-like"/>
    <property type="match status" value="1"/>
</dbReference>
<comment type="caution">
    <text evidence="12">The sequence shown here is derived from an EMBL/GenBank/DDBJ whole genome shotgun (WGS) entry which is preliminary data.</text>
</comment>
<dbReference type="PANTHER" id="PTHR43033">
    <property type="entry name" value="TRNA(ILE)-LYSIDINE SYNTHASE-RELATED"/>
    <property type="match status" value="1"/>
</dbReference>
<dbReference type="SUPFAM" id="SSF56037">
    <property type="entry name" value="PheT/TilS domain"/>
    <property type="match status" value="1"/>
</dbReference>
<evidence type="ECO:0000256" key="8">
    <source>
        <dbReference type="ARBA" id="ARBA00048539"/>
    </source>
</evidence>
<dbReference type="SMART" id="SM00977">
    <property type="entry name" value="TilS_C"/>
    <property type="match status" value="1"/>
</dbReference>
<comment type="domain">
    <text evidence="10">The N-terminal region contains the highly conserved SGGXDS motif, predicted to be a P-loop motif involved in ATP binding.</text>
</comment>
<name>A0ABP9VCP0_9DEIO</name>
<dbReference type="HAMAP" id="MF_01161">
    <property type="entry name" value="tRNA_Ile_lys_synt"/>
    <property type="match status" value="1"/>
</dbReference>
<dbReference type="Gene3D" id="3.40.50.620">
    <property type="entry name" value="HUPs"/>
    <property type="match status" value="1"/>
</dbReference>
<evidence type="ECO:0000256" key="7">
    <source>
        <dbReference type="ARBA" id="ARBA00048045"/>
    </source>
</evidence>
<dbReference type="InterPro" id="IPR028883">
    <property type="entry name" value="tRNA_aden_deaminase"/>
</dbReference>
<evidence type="ECO:0000256" key="10">
    <source>
        <dbReference type="HAMAP-Rule" id="MF_01161"/>
    </source>
</evidence>
<evidence type="ECO:0000313" key="13">
    <source>
        <dbReference type="Proteomes" id="UP001458946"/>
    </source>
</evidence>
<dbReference type="PANTHER" id="PTHR43033:SF1">
    <property type="entry name" value="TRNA(ILE)-LYSIDINE SYNTHASE-RELATED"/>
    <property type="match status" value="1"/>
</dbReference>
<dbReference type="CDD" id="cd01992">
    <property type="entry name" value="TilS_N"/>
    <property type="match status" value="1"/>
</dbReference>
<dbReference type="EMBL" id="BAABRN010000024">
    <property type="protein sequence ID" value="GAA5502496.1"/>
    <property type="molecule type" value="Genomic_DNA"/>
</dbReference>
<dbReference type="SUPFAM" id="SSF52402">
    <property type="entry name" value="Adenine nucleotide alpha hydrolases-like"/>
    <property type="match status" value="1"/>
</dbReference>
<keyword evidence="9" id="KW-0862">Zinc</keyword>
<comment type="function">
    <text evidence="10">Ligates lysine onto the cytidine present at position 34 of the AUA codon-specific tRNA(Ile) that contains the anticodon CAU, in an ATP-dependent manner. Cytidine is converted to lysidine, thus changing the amino acid specificity of the tRNA from methionine to isoleucine.</text>
</comment>
<accession>A0ABP9VCP0</accession>
<dbReference type="SUPFAM" id="SSF53927">
    <property type="entry name" value="Cytidine deaminase-like"/>
    <property type="match status" value="1"/>
</dbReference>
<comment type="subunit">
    <text evidence="9">Homodimer.</text>
</comment>
<dbReference type="Pfam" id="PF00383">
    <property type="entry name" value="dCMP_cyt_deam_1"/>
    <property type="match status" value="1"/>
</dbReference>
<dbReference type="InterPro" id="IPR016193">
    <property type="entry name" value="Cytidine_deaminase-like"/>
</dbReference>
<dbReference type="NCBIfam" id="TIGR02432">
    <property type="entry name" value="lysidine_TilS_N"/>
    <property type="match status" value="1"/>
</dbReference>
<dbReference type="InterPro" id="IPR011063">
    <property type="entry name" value="TilS/TtcA_N"/>
</dbReference>
<dbReference type="Pfam" id="PF11734">
    <property type="entry name" value="TilS_C"/>
    <property type="match status" value="1"/>
</dbReference>
<feature type="binding site" evidence="9">
    <location>
        <position position="432"/>
    </location>
    <ligand>
        <name>Zn(2+)</name>
        <dbReference type="ChEBI" id="CHEBI:29105"/>
        <note>catalytic</note>
    </ligand>
</feature>
<dbReference type="Gene3D" id="3.40.140.10">
    <property type="entry name" value="Cytidine Deaminase, domain 2"/>
    <property type="match status" value="1"/>
</dbReference>
<evidence type="ECO:0000256" key="1">
    <source>
        <dbReference type="ARBA" id="ARBA00004496"/>
    </source>
</evidence>
<comment type="catalytic activity">
    <reaction evidence="8 10">
        <text>cytidine(34) in tRNA(Ile2) + L-lysine + ATP = lysidine(34) in tRNA(Ile2) + AMP + diphosphate + H(+)</text>
        <dbReference type="Rhea" id="RHEA:43744"/>
        <dbReference type="Rhea" id="RHEA-COMP:10625"/>
        <dbReference type="Rhea" id="RHEA-COMP:10670"/>
        <dbReference type="ChEBI" id="CHEBI:15378"/>
        <dbReference type="ChEBI" id="CHEBI:30616"/>
        <dbReference type="ChEBI" id="CHEBI:32551"/>
        <dbReference type="ChEBI" id="CHEBI:33019"/>
        <dbReference type="ChEBI" id="CHEBI:82748"/>
        <dbReference type="ChEBI" id="CHEBI:83665"/>
        <dbReference type="ChEBI" id="CHEBI:456215"/>
        <dbReference type="EC" id="6.3.4.19"/>
    </reaction>
</comment>
<dbReference type="PROSITE" id="PS51747">
    <property type="entry name" value="CYT_DCMP_DEAMINASES_2"/>
    <property type="match status" value="1"/>
</dbReference>
<organism evidence="12 13">
    <name type="scientific">Deinococcus xinjiangensis</name>
    <dbReference type="NCBI Taxonomy" id="457454"/>
    <lineage>
        <taxon>Bacteria</taxon>
        <taxon>Thermotogati</taxon>
        <taxon>Deinococcota</taxon>
        <taxon>Deinococci</taxon>
        <taxon>Deinococcales</taxon>
        <taxon>Deinococcaceae</taxon>
        <taxon>Deinococcus</taxon>
    </lineage>
</organism>
<keyword evidence="5 10" id="KW-0547">Nucleotide-binding</keyword>
<keyword evidence="6 10" id="KW-0067">ATP-binding</keyword>
<dbReference type="EC" id="3.5.4.33" evidence="9"/>
<comment type="subcellular location">
    <subcellularLocation>
        <location evidence="1 10">Cytoplasm</location>
    </subcellularLocation>
</comment>
<dbReference type="RefSeq" id="WP_353542463.1">
    <property type="nucleotide sequence ID" value="NZ_BAABRN010000024.1"/>
</dbReference>
<proteinExistence type="inferred from homology"/>
<dbReference type="InterPro" id="IPR012796">
    <property type="entry name" value="Lysidine-tRNA-synth_C"/>
</dbReference>
<keyword evidence="13" id="KW-1185">Reference proteome</keyword>
<evidence type="ECO:0000256" key="9">
    <source>
        <dbReference type="HAMAP-Rule" id="MF_00972"/>
    </source>
</evidence>
<dbReference type="CDD" id="cd01285">
    <property type="entry name" value="nucleoside_deaminase"/>
    <property type="match status" value="1"/>
</dbReference>
<evidence type="ECO:0000256" key="6">
    <source>
        <dbReference type="ARBA" id="ARBA00022840"/>
    </source>
</evidence>
<evidence type="ECO:0000256" key="2">
    <source>
        <dbReference type="ARBA" id="ARBA00022490"/>
    </source>
</evidence>
<dbReference type="InterPro" id="IPR012094">
    <property type="entry name" value="tRNA_Ile_lys_synt"/>
</dbReference>
<feature type="binding site" evidence="9">
    <location>
        <position position="465"/>
    </location>
    <ligand>
        <name>Zn(2+)</name>
        <dbReference type="ChEBI" id="CHEBI:29105"/>
        <note>catalytic</note>
    </ligand>
</feature>
<evidence type="ECO:0000313" key="12">
    <source>
        <dbReference type="EMBL" id="GAA5502496.1"/>
    </source>
</evidence>
<comment type="similarity">
    <text evidence="9">Belongs to the cytidine and deoxycytidylate deaminase family.</text>
</comment>
<keyword evidence="4 10" id="KW-0819">tRNA processing</keyword>